<evidence type="ECO:0000313" key="3">
    <source>
        <dbReference type="Proteomes" id="UP001599756"/>
    </source>
</evidence>
<keyword evidence="1" id="KW-0472">Membrane</keyword>
<evidence type="ECO:0000256" key="1">
    <source>
        <dbReference type="SAM" id="Phobius"/>
    </source>
</evidence>
<feature type="transmembrane region" description="Helical" evidence="1">
    <location>
        <begin position="170"/>
        <end position="190"/>
    </location>
</feature>
<organism evidence="2 3">
    <name type="scientific">Streptomyces anandii</name>
    <dbReference type="NCBI Taxonomy" id="285454"/>
    <lineage>
        <taxon>Bacteria</taxon>
        <taxon>Bacillati</taxon>
        <taxon>Actinomycetota</taxon>
        <taxon>Actinomycetes</taxon>
        <taxon>Kitasatosporales</taxon>
        <taxon>Streptomycetaceae</taxon>
        <taxon>Streptomyces</taxon>
    </lineage>
</organism>
<evidence type="ECO:0008006" key="4">
    <source>
        <dbReference type="Google" id="ProtNLM"/>
    </source>
</evidence>
<proteinExistence type="predicted"/>
<dbReference type="EMBL" id="JBHYTS010000053">
    <property type="protein sequence ID" value="MFE1754166.1"/>
    <property type="molecule type" value="Genomic_DNA"/>
</dbReference>
<keyword evidence="1" id="KW-1133">Transmembrane helix</keyword>
<accession>A0ABW6HCR8</accession>
<keyword evidence="3" id="KW-1185">Reference proteome</keyword>
<reference evidence="2 3" key="1">
    <citation type="submission" date="2024-09" db="EMBL/GenBank/DDBJ databases">
        <title>The Natural Products Discovery Center: Release of the First 8490 Sequenced Strains for Exploring Actinobacteria Biosynthetic Diversity.</title>
        <authorList>
            <person name="Kalkreuter E."/>
            <person name="Kautsar S.A."/>
            <person name="Yang D."/>
            <person name="Bader C.D."/>
            <person name="Teijaro C.N."/>
            <person name="Fluegel L."/>
            <person name="Davis C.M."/>
            <person name="Simpson J.R."/>
            <person name="Lauterbach L."/>
            <person name="Steele A.D."/>
            <person name="Gui C."/>
            <person name="Meng S."/>
            <person name="Li G."/>
            <person name="Viehrig K."/>
            <person name="Ye F."/>
            <person name="Su P."/>
            <person name="Kiefer A.F."/>
            <person name="Nichols A."/>
            <person name="Cepeda A.J."/>
            <person name="Yan W."/>
            <person name="Fan B."/>
            <person name="Jiang Y."/>
            <person name="Adhikari A."/>
            <person name="Zheng C.-J."/>
            <person name="Schuster L."/>
            <person name="Cowan T.M."/>
            <person name="Smanski M.J."/>
            <person name="Chevrette M.G."/>
            <person name="De Carvalho L.P.S."/>
            <person name="Shen B."/>
        </authorList>
    </citation>
    <scope>NUCLEOTIDE SEQUENCE [LARGE SCALE GENOMIC DNA]</scope>
    <source>
        <strain evidence="2 3">NPDC059500</strain>
    </source>
</reference>
<evidence type="ECO:0000313" key="2">
    <source>
        <dbReference type="EMBL" id="MFE1754166.1"/>
    </source>
</evidence>
<sequence>MAVEAKDGRRADTGVRTRRTDLWWWQPLVTFVGLTAFVAYGLYITFVDRNYFWEPYLSPFFSPCLTDSCPASVGWQSWPVGAVSPALIVLVFPLGFRATCYYYRKAYYRSFWLSPPACAVAEPHRRYTGEARFPLVLQNVHRYFFYFGVLFAAILTYDVVIAFRDHQGRWGHAGLGTLVLLINAVLIWGYTLGCHSCRHLIAGRINHFSQHPVRYRWWTFVSALNARHAQWAWASLVWVALADLYIRLIAGGLISDVRFF</sequence>
<dbReference type="RefSeq" id="WP_381808883.1">
    <property type="nucleotide sequence ID" value="NZ_JBHYTS010000053.1"/>
</dbReference>
<comment type="caution">
    <text evidence="2">The sequence shown here is derived from an EMBL/GenBank/DDBJ whole genome shotgun (WGS) entry which is preliminary data.</text>
</comment>
<keyword evidence="1" id="KW-0812">Transmembrane</keyword>
<protein>
    <recommendedName>
        <fullName evidence="4">Succinate dehydrogenase</fullName>
    </recommendedName>
</protein>
<gene>
    <name evidence="2" type="ORF">ACFW88_27105</name>
</gene>
<feature type="transmembrane region" description="Helical" evidence="1">
    <location>
        <begin position="82"/>
        <end position="103"/>
    </location>
</feature>
<feature type="transmembrane region" description="Helical" evidence="1">
    <location>
        <begin position="231"/>
        <end position="254"/>
    </location>
</feature>
<feature type="transmembrane region" description="Helical" evidence="1">
    <location>
        <begin position="143"/>
        <end position="164"/>
    </location>
</feature>
<feature type="transmembrane region" description="Helical" evidence="1">
    <location>
        <begin position="22"/>
        <end position="46"/>
    </location>
</feature>
<dbReference type="Proteomes" id="UP001599756">
    <property type="component" value="Unassembled WGS sequence"/>
</dbReference>
<name>A0ABW6HCR8_9ACTN</name>